<evidence type="ECO:0000256" key="5">
    <source>
        <dbReference type="ARBA" id="ARBA00023136"/>
    </source>
</evidence>
<dbReference type="Pfam" id="PF02706">
    <property type="entry name" value="Wzz"/>
    <property type="match status" value="1"/>
</dbReference>
<keyword evidence="5 6" id="KW-0472">Membrane</keyword>
<dbReference type="AlphaFoldDB" id="A0A4Q1AY86"/>
<reference evidence="8 9" key="1">
    <citation type="submission" date="2017-10" db="EMBL/GenBank/DDBJ databases">
        <title>Genomics of the genus Arcobacter.</title>
        <authorList>
            <person name="Perez-Cataluna A."/>
            <person name="Figueras M.J."/>
        </authorList>
    </citation>
    <scope>NUCLEOTIDE SEQUENCE [LARGE SCALE GENOMIC DNA]</scope>
    <source>
        <strain evidence="8 9">CECT 8441</strain>
    </source>
</reference>
<evidence type="ECO:0000256" key="1">
    <source>
        <dbReference type="ARBA" id="ARBA00004651"/>
    </source>
</evidence>
<accession>A0A4Q1AY86</accession>
<dbReference type="GO" id="GO:0005886">
    <property type="term" value="C:plasma membrane"/>
    <property type="evidence" value="ECO:0007669"/>
    <property type="project" value="UniProtKB-SubCell"/>
</dbReference>
<keyword evidence="3 6" id="KW-0812">Transmembrane</keyword>
<evidence type="ECO:0000313" key="9">
    <source>
        <dbReference type="Proteomes" id="UP000289758"/>
    </source>
</evidence>
<dbReference type="Proteomes" id="UP000289758">
    <property type="component" value="Unassembled WGS sequence"/>
</dbReference>
<evidence type="ECO:0000259" key="7">
    <source>
        <dbReference type="Pfam" id="PF02706"/>
    </source>
</evidence>
<keyword evidence="2" id="KW-1003">Cell membrane</keyword>
<comment type="caution">
    <text evidence="8">The sequence shown here is derived from an EMBL/GenBank/DDBJ whole genome shotgun (WGS) entry which is preliminary data.</text>
</comment>
<keyword evidence="4 6" id="KW-1133">Transmembrane helix</keyword>
<evidence type="ECO:0000256" key="6">
    <source>
        <dbReference type="SAM" id="Phobius"/>
    </source>
</evidence>
<feature type="transmembrane region" description="Helical" evidence="6">
    <location>
        <begin position="33"/>
        <end position="52"/>
    </location>
</feature>
<dbReference type="InterPro" id="IPR003856">
    <property type="entry name" value="LPS_length_determ_N"/>
</dbReference>
<dbReference type="OrthoDB" id="5349172at2"/>
<feature type="transmembrane region" description="Helical" evidence="6">
    <location>
        <begin position="171"/>
        <end position="194"/>
    </location>
</feature>
<evidence type="ECO:0000256" key="2">
    <source>
        <dbReference type="ARBA" id="ARBA00022475"/>
    </source>
</evidence>
<protein>
    <recommendedName>
        <fullName evidence="7">Polysaccharide chain length determinant N-terminal domain-containing protein</fullName>
    </recommendedName>
</protein>
<feature type="domain" description="Polysaccharide chain length determinant N-terminal" evidence="7">
    <location>
        <begin position="17"/>
        <end position="74"/>
    </location>
</feature>
<organism evidence="8 9">
    <name type="scientific">Halarcobacter ebronensis</name>
    <dbReference type="NCBI Taxonomy" id="1462615"/>
    <lineage>
        <taxon>Bacteria</taxon>
        <taxon>Pseudomonadati</taxon>
        <taxon>Campylobacterota</taxon>
        <taxon>Epsilonproteobacteria</taxon>
        <taxon>Campylobacterales</taxon>
        <taxon>Arcobacteraceae</taxon>
        <taxon>Halarcobacter</taxon>
    </lineage>
</organism>
<name>A0A4Q1AY86_9BACT</name>
<evidence type="ECO:0000313" key="8">
    <source>
        <dbReference type="EMBL" id="RXK06386.1"/>
    </source>
</evidence>
<proteinExistence type="predicted"/>
<gene>
    <name evidence="8" type="ORF">CRV07_06755</name>
</gene>
<dbReference type="EMBL" id="PDKK01000004">
    <property type="protein sequence ID" value="RXK06386.1"/>
    <property type="molecule type" value="Genomic_DNA"/>
</dbReference>
<sequence>MIKERICLENKDIIQNDEIDLKELIKLLWNNRMFIMLFTFFVTLMSILYLFYFKPYIPIFKGTLLVQIGEYNNQLDSVNLIEKPYNLKYILEKDFNCIIEIPNRSYGLLEISVEDNAREKIENKINEIYNKIIEIEKEKINLYKDKEYFNTKKIGKIKIGDQLINKPKKRLMIIISFVTSFLLSIFLVFFINFLKDLKREM</sequence>
<evidence type="ECO:0000256" key="4">
    <source>
        <dbReference type="ARBA" id="ARBA00022989"/>
    </source>
</evidence>
<keyword evidence="9" id="KW-1185">Reference proteome</keyword>
<evidence type="ECO:0000256" key="3">
    <source>
        <dbReference type="ARBA" id="ARBA00022692"/>
    </source>
</evidence>
<comment type="subcellular location">
    <subcellularLocation>
        <location evidence="1">Cell membrane</location>
        <topology evidence="1">Multi-pass membrane protein</topology>
    </subcellularLocation>
</comment>